<feature type="transmembrane region" description="Helical" evidence="2">
    <location>
        <begin position="569"/>
        <end position="591"/>
    </location>
</feature>
<dbReference type="EMBL" id="JARVKF010000024">
    <property type="protein sequence ID" value="KAK9425173.1"/>
    <property type="molecule type" value="Genomic_DNA"/>
</dbReference>
<evidence type="ECO:0000313" key="3">
    <source>
        <dbReference type="EMBL" id="KAK9425173.1"/>
    </source>
</evidence>
<organism evidence="3 4">
    <name type="scientific">Seiridium unicorne</name>
    <dbReference type="NCBI Taxonomy" id="138068"/>
    <lineage>
        <taxon>Eukaryota</taxon>
        <taxon>Fungi</taxon>
        <taxon>Dikarya</taxon>
        <taxon>Ascomycota</taxon>
        <taxon>Pezizomycotina</taxon>
        <taxon>Sordariomycetes</taxon>
        <taxon>Xylariomycetidae</taxon>
        <taxon>Amphisphaeriales</taxon>
        <taxon>Sporocadaceae</taxon>
        <taxon>Seiridium</taxon>
    </lineage>
</organism>
<feature type="region of interest" description="Disordered" evidence="1">
    <location>
        <begin position="620"/>
        <end position="645"/>
    </location>
</feature>
<sequence>MPPLVSQHRFPSHPASTTQLQDAKMAPCLALSANALVTTILGLVIAYGVRFSKTVHVDGQVGQDAQTRCLFIGDCKAVNVDHCFGSPQVMIIVLALGGILVADFTVWAYSLQSKHLEKYASEHAGTGFTKRFLGIGCRRPGANGQEEDTGTSSNSQGRESSTLLFTVLSALSCASALALFAPHKATLDVQDPLTSYPAKDYTPAFRSFIQADEITNALSEFLVDSAATTRDVAVESILAGKAEAYDRQRALDQAKTQRTHRIGDTTYKGLRTQGIGANMASFNEYFLSSRDKLVSLGKSQYSEFESRSRMSRNSNQIWMVAPDYHFDSLKAEVYGTDIYVTCEDVTHLFDFQWVWGKVGNRTSSKNWKPSPKGLIQFEVSSQQYGMDLQIVHAPDENVKVTHWLEDDENHGGPVQYIVITDLHPDGSGPVSVLRCVYMGQDFLANIVMESGIVERVGKTTGQRTLAYEQLAATTRAVARTLDNAMSSLSKALIDVNNTKLRPNNHKISRLRKLMTQDILTDLAQAYWSLMRQQIEMSLGMEALGGLPQGVTGNSHGQLRGTYTRLGGSAWGLIMPSLLLLLPVIAMCRLLLSMVRDIQADNAVRDAHWLPLIPSEEYDIDYIDSPPPMPPPKDDEDEPPPPYAVN</sequence>
<evidence type="ECO:0000256" key="1">
    <source>
        <dbReference type="SAM" id="MobiDB-lite"/>
    </source>
</evidence>
<evidence type="ECO:0000313" key="4">
    <source>
        <dbReference type="Proteomes" id="UP001408356"/>
    </source>
</evidence>
<gene>
    <name evidence="3" type="ORF">SUNI508_03313</name>
</gene>
<reference evidence="3 4" key="1">
    <citation type="journal article" date="2024" name="J. Plant Pathol.">
        <title>Sequence and assembly of the genome of Seiridium unicorne, isolate CBS 538.82, causal agent of cypress canker disease.</title>
        <authorList>
            <person name="Scali E."/>
            <person name="Rocca G.D."/>
            <person name="Danti R."/>
            <person name="Garbelotto M."/>
            <person name="Barberini S."/>
            <person name="Baroncelli R."/>
            <person name="Emiliani G."/>
        </authorList>
    </citation>
    <scope>NUCLEOTIDE SEQUENCE [LARGE SCALE GENOMIC DNA]</scope>
    <source>
        <strain evidence="3 4">BM-138-508</strain>
    </source>
</reference>
<proteinExistence type="predicted"/>
<keyword evidence="2" id="KW-0812">Transmembrane</keyword>
<feature type="transmembrane region" description="Helical" evidence="2">
    <location>
        <begin position="162"/>
        <end position="181"/>
    </location>
</feature>
<feature type="transmembrane region" description="Helical" evidence="2">
    <location>
        <begin position="89"/>
        <end position="109"/>
    </location>
</feature>
<feature type="transmembrane region" description="Helical" evidence="2">
    <location>
        <begin position="28"/>
        <end position="49"/>
    </location>
</feature>
<dbReference type="Proteomes" id="UP001408356">
    <property type="component" value="Unassembled WGS sequence"/>
</dbReference>
<keyword evidence="2" id="KW-1133">Transmembrane helix</keyword>
<keyword evidence="2" id="KW-0472">Membrane</keyword>
<protein>
    <submittedName>
        <fullName evidence="3">Uncharacterized protein</fullName>
    </submittedName>
</protein>
<name>A0ABR2VEV7_9PEZI</name>
<keyword evidence="4" id="KW-1185">Reference proteome</keyword>
<evidence type="ECO:0000256" key="2">
    <source>
        <dbReference type="SAM" id="Phobius"/>
    </source>
</evidence>
<accession>A0ABR2VEV7</accession>
<comment type="caution">
    <text evidence="3">The sequence shown here is derived from an EMBL/GenBank/DDBJ whole genome shotgun (WGS) entry which is preliminary data.</text>
</comment>